<evidence type="ECO:0000313" key="3">
    <source>
        <dbReference type="EMBL" id="KNH29558.1"/>
    </source>
</evidence>
<feature type="compositionally biased region" description="Basic and acidic residues" evidence="1">
    <location>
        <begin position="119"/>
        <end position="131"/>
    </location>
</feature>
<evidence type="ECO:0000256" key="2">
    <source>
        <dbReference type="SAM" id="SignalP"/>
    </source>
</evidence>
<dbReference type="OrthoDB" id="8667289at2"/>
<organism evidence="3 4">
    <name type="scientific">Pseudomonas syringae</name>
    <dbReference type="NCBI Taxonomy" id="317"/>
    <lineage>
        <taxon>Bacteria</taxon>
        <taxon>Pseudomonadati</taxon>
        <taxon>Pseudomonadota</taxon>
        <taxon>Gammaproteobacteria</taxon>
        <taxon>Pseudomonadales</taxon>
        <taxon>Pseudomonadaceae</taxon>
        <taxon>Pseudomonas</taxon>
    </lineage>
</organism>
<keyword evidence="2" id="KW-0732">Signal</keyword>
<evidence type="ECO:0000256" key="1">
    <source>
        <dbReference type="SAM" id="MobiDB-lite"/>
    </source>
</evidence>
<feature type="signal peptide" evidence="2">
    <location>
        <begin position="1"/>
        <end position="22"/>
    </location>
</feature>
<comment type="caution">
    <text evidence="3">The sequence shown here is derived from an EMBL/GenBank/DDBJ whole genome shotgun (WGS) entry which is preliminary data.</text>
</comment>
<feature type="chain" id="PRO_5005556573" evidence="2">
    <location>
        <begin position="23"/>
        <end position="151"/>
    </location>
</feature>
<dbReference type="AlphaFoldDB" id="A0A0L1MM37"/>
<feature type="compositionally biased region" description="Low complexity" evidence="1">
    <location>
        <begin position="107"/>
        <end position="118"/>
    </location>
</feature>
<sequence length="151" mass="15901">MNRSISPCLATIVSVFCLCASAETVTPLKGQSPELIQQDISACQAQAGNAASTSTTPESGGRVRGAATGAVAGAAVAGARGRQHDEIYDKVDDDVKQEYRQNKAKDAAVAGAVVGGSRQRQDRRQDRREEPAVTASAYNSCMQQRGYQITP</sequence>
<name>A0A0L1MM37_PSESX</name>
<accession>A0A0L1MM37</accession>
<protein>
    <submittedName>
        <fullName evidence="3">Uncharacterized protein</fullName>
    </submittedName>
</protein>
<dbReference type="Proteomes" id="UP000036955">
    <property type="component" value="Unassembled WGS sequence"/>
</dbReference>
<gene>
    <name evidence="3" type="ORF">ACS77_02460</name>
</gene>
<dbReference type="PATRIC" id="fig|317.197.peg.3851"/>
<evidence type="ECO:0000313" key="4">
    <source>
        <dbReference type="Proteomes" id="UP000036955"/>
    </source>
</evidence>
<reference evidence="3 4" key="1">
    <citation type="submission" date="2015-06" db="EMBL/GenBank/DDBJ databases">
        <authorList>
            <person name="Hoefler B.C."/>
            <person name="Straight P.D."/>
        </authorList>
    </citation>
    <scope>NUCLEOTIDE SEQUENCE [LARGE SCALE GENOMIC DNA]</scope>
    <source>
        <strain evidence="3 4">Riq4</strain>
    </source>
</reference>
<feature type="region of interest" description="Disordered" evidence="1">
    <location>
        <begin position="106"/>
        <end position="134"/>
    </location>
</feature>
<dbReference type="EMBL" id="LFQK01000004">
    <property type="protein sequence ID" value="KNH29558.1"/>
    <property type="molecule type" value="Genomic_DNA"/>
</dbReference>
<proteinExistence type="predicted"/>